<dbReference type="Gene3D" id="2.60.40.2610">
    <property type="entry name" value="Outer membrane usher protein FimD, plug domain"/>
    <property type="match status" value="1"/>
</dbReference>
<keyword evidence="3 10" id="KW-0813">Transport</keyword>
<dbReference type="RefSeq" id="WP_241541758.1">
    <property type="nucleotide sequence ID" value="NZ_CAWQWN010000001.1"/>
</dbReference>
<dbReference type="Proteomes" id="UP000829116">
    <property type="component" value="Chromosome"/>
</dbReference>
<keyword evidence="7" id="KW-0732">Signal</keyword>
<evidence type="ECO:0000256" key="4">
    <source>
        <dbReference type="ARBA" id="ARBA00022452"/>
    </source>
</evidence>
<dbReference type="Gene3D" id="2.60.40.2070">
    <property type="match status" value="1"/>
</dbReference>
<gene>
    <name evidence="13" type="ORF">MNY72_09140</name>
</gene>
<dbReference type="GO" id="GO:0009297">
    <property type="term" value="P:pilus assembly"/>
    <property type="evidence" value="ECO:0007669"/>
    <property type="project" value="InterPro"/>
</dbReference>
<evidence type="ECO:0000256" key="6">
    <source>
        <dbReference type="ARBA" id="ARBA00022692"/>
    </source>
</evidence>
<dbReference type="EMBL" id="CP093245">
    <property type="protein sequence ID" value="UNH29559.1"/>
    <property type="molecule type" value="Genomic_DNA"/>
</dbReference>
<dbReference type="GO" id="GO:0009279">
    <property type="term" value="C:cell outer membrane"/>
    <property type="evidence" value="ECO:0007669"/>
    <property type="project" value="UniProtKB-SubCell"/>
</dbReference>
<dbReference type="PANTHER" id="PTHR30451">
    <property type="entry name" value="OUTER MEMBRANE USHER PROTEIN"/>
    <property type="match status" value="1"/>
</dbReference>
<keyword evidence="8 10" id="KW-0472">Membrane</keyword>
<proteinExistence type="inferred from homology"/>
<organism evidence="13 14">
    <name type="scientific">Moellerella wisconsensis</name>
    <dbReference type="NCBI Taxonomy" id="158849"/>
    <lineage>
        <taxon>Bacteria</taxon>
        <taxon>Pseudomonadati</taxon>
        <taxon>Pseudomonadota</taxon>
        <taxon>Gammaproteobacteria</taxon>
        <taxon>Enterobacterales</taxon>
        <taxon>Morganellaceae</taxon>
        <taxon>Moellerella</taxon>
    </lineage>
</organism>
<dbReference type="InterPro" id="IPR000015">
    <property type="entry name" value="Fimb_usher"/>
</dbReference>
<evidence type="ECO:0000256" key="8">
    <source>
        <dbReference type="ARBA" id="ARBA00023136"/>
    </source>
</evidence>
<evidence type="ECO:0000313" key="14">
    <source>
        <dbReference type="Proteomes" id="UP000829116"/>
    </source>
</evidence>
<evidence type="ECO:0000256" key="3">
    <source>
        <dbReference type="ARBA" id="ARBA00022448"/>
    </source>
</evidence>
<dbReference type="InterPro" id="IPR025885">
    <property type="entry name" value="PapC_N"/>
</dbReference>
<keyword evidence="4" id="KW-1134">Transmembrane beta strand</keyword>
<evidence type="ECO:0000256" key="1">
    <source>
        <dbReference type="ARBA" id="ARBA00004571"/>
    </source>
</evidence>
<dbReference type="InterPro" id="IPR043142">
    <property type="entry name" value="PapC-like_C_sf"/>
</dbReference>
<evidence type="ECO:0000313" key="13">
    <source>
        <dbReference type="EMBL" id="UNH29559.1"/>
    </source>
</evidence>
<dbReference type="FunFam" id="2.60.40.3110:FF:000001">
    <property type="entry name" value="Putative fimbrial outer membrane usher"/>
    <property type="match status" value="1"/>
</dbReference>
<dbReference type="PANTHER" id="PTHR30451:SF21">
    <property type="entry name" value="FIMBRIAL USHER DOMAIN-CONTAINING PROTEIN YDET-RELATED"/>
    <property type="match status" value="1"/>
</dbReference>
<protein>
    <submittedName>
        <fullName evidence="13">Fimbrial biogenesis outer membrane usher protein</fullName>
    </submittedName>
</protein>
<reference evidence="13" key="1">
    <citation type="submission" date="2022-03" db="EMBL/GenBank/DDBJ databases">
        <title>ESBL-producing Moellerella wisconsensis and Escherichia marmotae isolated from wild game meat.</title>
        <authorList>
            <person name="Biggel M."/>
        </authorList>
    </citation>
    <scope>NUCLEOTIDE SEQUENCE</scope>
    <source>
        <strain evidence="13">W51</strain>
    </source>
</reference>
<keyword evidence="6 10" id="KW-0812">Transmembrane</keyword>
<dbReference type="Pfam" id="PF13954">
    <property type="entry name" value="PapC_N"/>
    <property type="match status" value="1"/>
</dbReference>
<accession>A0A9Q8PYH7</accession>
<dbReference type="InterPro" id="IPR042186">
    <property type="entry name" value="FimD_plug_dom"/>
</dbReference>
<comment type="similarity">
    <text evidence="2 10">Belongs to the fimbrial export usher family.</text>
</comment>
<feature type="domain" description="PapC-like C-terminal" evidence="11">
    <location>
        <begin position="757"/>
        <end position="821"/>
    </location>
</feature>
<name>A0A9Q8PYH7_9GAMM</name>
<sequence>MKHLLYLNKNLFYKSSLFYISLICAPATYSDEYFDINALTFDSPNSISIEDLNYFKNSHTLPPGKYRVSIYINGEYLTNENIEFIELDKKLLPLLSLASYKKMGLLTESLESLKNKPNDYIVKNMLQDIPGSSERFDSKKLRLDISIPQVLIKYIPRQQIDIEHWDDGIPALVLNYNLSGANTWLKKERNKRIDNYFLNLQSGFNYNAWRIRNYSTYTDNNKKSEIKSINTYIERDLKSIKSRLTLGESATSPTIFDSFQFSGVQLASDENMLPESLRGFAPIVRGIANSNSQVTIKQNNNIIYQTYVSPGAFEISDLYPTAYSGNLTVTIKGADGSERTFEQPFASVPIMQREGQMKYEVVTGKYRSSQSKTGSYFGQSTLSYGFPYGMTLYGGGLAANNYYTLAIGSGVNLFSYGAASFDITHSSTQLTKNNSDLSNKKLSGQSFRLQYAKGIIETGTTLNVAAYRYSTRNYYNFSEFNDLNSNNSENQKKQKLQLTVNQTLFDWGSLYISAYQQDYWNIEGYERSINAGYSNFYRGIGYNLNYNYIENSGYNDKKDNQIAFSVQIPLYTNKNNRMWLALSTNHNDHGSNSQNISINGNAFEDNSLNYSISETYGNNGQKDSGSLNISMKNRFSELGTGYNYSNNTQQLNYNMRGGIIAHSDGITFGQSLGDTIGLIKVGNAKNINILNTSGIKTDNNGYAIVPYLSSYQENRIVLDIQSFGPKIEVEKPVLYSVPTKGAITLTKFNATIGNRALFNITHQNEKISFGATVIISSNENNFTAQGMVNDDSTVYFSGIPPSGMISVILAGEKHCLSPYHLLVNKTDNDNKIFIENLNCVIK</sequence>
<dbReference type="Gene3D" id="2.60.40.3110">
    <property type="match status" value="1"/>
</dbReference>
<evidence type="ECO:0000256" key="7">
    <source>
        <dbReference type="ARBA" id="ARBA00022729"/>
    </source>
</evidence>
<dbReference type="SUPFAM" id="SSF141729">
    <property type="entry name" value="FimD N-terminal domain-like"/>
    <property type="match status" value="1"/>
</dbReference>
<dbReference type="Pfam" id="PF13953">
    <property type="entry name" value="PapC_C"/>
    <property type="match status" value="1"/>
</dbReference>
<dbReference type="PROSITE" id="PS01151">
    <property type="entry name" value="FIMBRIAL_USHER"/>
    <property type="match status" value="1"/>
</dbReference>
<dbReference type="Gene3D" id="3.10.20.410">
    <property type="match status" value="1"/>
</dbReference>
<dbReference type="GO" id="GO:0015473">
    <property type="term" value="F:fimbrial usher porin activity"/>
    <property type="evidence" value="ECO:0007669"/>
    <property type="project" value="InterPro"/>
</dbReference>
<dbReference type="InterPro" id="IPR018030">
    <property type="entry name" value="Fimbrial_membr_usher_CS"/>
</dbReference>
<evidence type="ECO:0000256" key="5">
    <source>
        <dbReference type="ARBA" id="ARBA00022558"/>
    </source>
</evidence>
<dbReference type="InterPro" id="IPR025949">
    <property type="entry name" value="PapC-like_C"/>
</dbReference>
<evidence type="ECO:0000259" key="11">
    <source>
        <dbReference type="Pfam" id="PF13953"/>
    </source>
</evidence>
<comment type="subcellular location">
    <subcellularLocation>
        <location evidence="1 10">Cell outer membrane</location>
        <topology evidence="1 10">Multi-pass membrane protein</topology>
    </subcellularLocation>
</comment>
<dbReference type="InterPro" id="IPR037224">
    <property type="entry name" value="PapC_N_sf"/>
</dbReference>
<dbReference type="Pfam" id="PF00577">
    <property type="entry name" value="Usher"/>
    <property type="match status" value="1"/>
</dbReference>
<evidence type="ECO:0000259" key="12">
    <source>
        <dbReference type="Pfam" id="PF13954"/>
    </source>
</evidence>
<keyword evidence="9 10" id="KW-0998">Cell outer membrane</keyword>
<evidence type="ECO:0000256" key="10">
    <source>
        <dbReference type="RuleBase" id="RU003884"/>
    </source>
</evidence>
<evidence type="ECO:0000256" key="2">
    <source>
        <dbReference type="ARBA" id="ARBA00008064"/>
    </source>
</evidence>
<dbReference type="AlphaFoldDB" id="A0A9Q8PYH7"/>
<feature type="domain" description="PapC N-terminal" evidence="12">
    <location>
        <begin position="33"/>
        <end position="179"/>
    </location>
</feature>
<evidence type="ECO:0000256" key="9">
    <source>
        <dbReference type="ARBA" id="ARBA00023237"/>
    </source>
</evidence>
<keyword evidence="5 10" id="KW-1029">Fimbrium biogenesis</keyword>